<dbReference type="InterPro" id="IPR027805">
    <property type="entry name" value="Transposase_HTH_dom"/>
</dbReference>
<dbReference type="OrthoDB" id="7331812at2759"/>
<evidence type="ECO:0000259" key="6">
    <source>
        <dbReference type="PROSITE" id="PS50950"/>
    </source>
</evidence>
<organism evidence="7">
    <name type="scientific">Lepeophtheirus salmonis</name>
    <name type="common">Salmon louse</name>
    <name type="synonym">Caligus salmonis</name>
    <dbReference type="NCBI Taxonomy" id="72036"/>
    <lineage>
        <taxon>Eukaryota</taxon>
        <taxon>Metazoa</taxon>
        <taxon>Ecdysozoa</taxon>
        <taxon>Arthropoda</taxon>
        <taxon>Crustacea</taxon>
        <taxon>Multicrustacea</taxon>
        <taxon>Hexanauplia</taxon>
        <taxon>Copepoda</taxon>
        <taxon>Siphonostomatoida</taxon>
        <taxon>Caligidae</taxon>
        <taxon>Lepeophtheirus</taxon>
    </lineage>
</organism>
<dbReference type="PANTHER" id="PTHR23080">
    <property type="entry name" value="THAP DOMAIN PROTEIN"/>
    <property type="match status" value="1"/>
</dbReference>
<dbReference type="GO" id="GO:0008270">
    <property type="term" value="F:zinc ion binding"/>
    <property type="evidence" value="ECO:0007669"/>
    <property type="project" value="UniProtKB-KW"/>
</dbReference>
<dbReference type="Pfam" id="PF05485">
    <property type="entry name" value="THAP"/>
    <property type="match status" value="1"/>
</dbReference>
<accession>A0A0K2UAK8</accession>
<keyword evidence="1" id="KW-0479">Metal-binding</keyword>
<evidence type="ECO:0000256" key="5">
    <source>
        <dbReference type="PROSITE-ProRule" id="PRU00309"/>
    </source>
</evidence>
<keyword evidence="4 5" id="KW-0238">DNA-binding</keyword>
<feature type="domain" description="THAP-type" evidence="6">
    <location>
        <begin position="1"/>
        <end position="87"/>
    </location>
</feature>
<reference evidence="7" key="1">
    <citation type="submission" date="2014-05" db="EMBL/GenBank/DDBJ databases">
        <authorList>
            <person name="Chronopoulou M."/>
        </authorList>
    </citation>
    <scope>NUCLEOTIDE SEQUENCE</scope>
    <source>
        <tissue evidence="7">Whole organism</tissue>
    </source>
</reference>
<evidence type="ECO:0000313" key="7">
    <source>
        <dbReference type="EMBL" id="CDW34967.1"/>
    </source>
</evidence>
<evidence type="ECO:0000256" key="3">
    <source>
        <dbReference type="ARBA" id="ARBA00022833"/>
    </source>
</evidence>
<name>A0A0K2UAK8_LEPSM</name>
<dbReference type="SMART" id="SM00692">
    <property type="entry name" value="DM3"/>
    <property type="match status" value="1"/>
</dbReference>
<evidence type="ECO:0000256" key="4">
    <source>
        <dbReference type="ARBA" id="ARBA00023125"/>
    </source>
</evidence>
<keyword evidence="2 5" id="KW-0863">Zinc-finger</keyword>
<dbReference type="InterPro" id="IPR006612">
    <property type="entry name" value="THAP_Znf"/>
</dbReference>
<protein>
    <submittedName>
        <fullName evidence="7">Putative LOC101242628 [Ciona intestinalis]</fullName>
    </submittedName>
</protein>
<dbReference type="SUPFAM" id="SSF57716">
    <property type="entry name" value="Glucocorticoid receptor-like (DNA-binding domain)"/>
    <property type="match status" value="1"/>
</dbReference>
<dbReference type="PROSITE" id="PS50950">
    <property type="entry name" value="ZF_THAP"/>
    <property type="match status" value="1"/>
</dbReference>
<sequence length="467" mass="53543">MPTTCAVLGCSKGGTFRFPSNESICLKWRIALKRKDANGFLWSPSPYSVLCGQHFKPKDFREIMQSLASVGGKSCRRLKIDAVPSVFPRSQEGSKNQLEKKHCLIKTEIENENKMSDDNNIITDPAQNVNVILVEEGVLNLTQDLDYQADPLIIKDEYIQSTSTNEDIIRPLLSIGNFVNYPSAIVYYTGLNDYDHFKDLFFCLGPAVDQLCYKIESLTRQDELFLTLMKLRQNKDDIELGIIFHIHRTSVKKVFITWVNFMFDQFKEIGRFLSNDTIENHLPEDFQTKFPNTIMILDSTKIKTNQASNVADQTSKWSSYKNNNTIRGKDLFPKHEVKLNTSSPMKGVNEPPEARVINEIKAASKKIHVEKTIRLDKTYKILREELNCHKTPLSPMKGVNEPPEARVINEIKAASKKIHVEKTIRLDKTYKILREELNCHKTPLSGRIIYVCFICCNFRKNTLPRSA</sequence>
<keyword evidence="3" id="KW-0862">Zinc</keyword>
<dbReference type="Pfam" id="PF13613">
    <property type="entry name" value="HTH_Tnp_4"/>
    <property type="match status" value="1"/>
</dbReference>
<dbReference type="AlphaFoldDB" id="A0A0K2UAK8"/>
<dbReference type="EMBL" id="HACA01017606">
    <property type="protein sequence ID" value="CDW34967.1"/>
    <property type="molecule type" value="Transcribed_RNA"/>
</dbReference>
<proteinExistence type="predicted"/>
<dbReference type="GO" id="GO:0003677">
    <property type="term" value="F:DNA binding"/>
    <property type="evidence" value="ECO:0007669"/>
    <property type="project" value="UniProtKB-UniRule"/>
</dbReference>
<dbReference type="SMART" id="SM00980">
    <property type="entry name" value="THAP"/>
    <property type="match status" value="1"/>
</dbReference>
<evidence type="ECO:0000256" key="2">
    <source>
        <dbReference type="ARBA" id="ARBA00022771"/>
    </source>
</evidence>
<evidence type="ECO:0000256" key="1">
    <source>
        <dbReference type="ARBA" id="ARBA00022723"/>
    </source>
</evidence>